<organism evidence="6 7">
    <name type="scientific">Actinoplanes lobatus</name>
    <dbReference type="NCBI Taxonomy" id="113568"/>
    <lineage>
        <taxon>Bacteria</taxon>
        <taxon>Bacillati</taxon>
        <taxon>Actinomycetota</taxon>
        <taxon>Actinomycetes</taxon>
        <taxon>Micromonosporales</taxon>
        <taxon>Micromonosporaceae</taxon>
        <taxon>Actinoplanes</taxon>
    </lineage>
</organism>
<dbReference type="GO" id="GO:0016787">
    <property type="term" value="F:hydrolase activity"/>
    <property type="evidence" value="ECO:0007669"/>
    <property type="project" value="UniProtKB-KW"/>
</dbReference>
<keyword evidence="2" id="KW-0547">Nucleotide-binding</keyword>
<comment type="caution">
    <text evidence="6">The sequence shown here is derived from an EMBL/GenBank/DDBJ whole genome shotgun (WGS) entry which is preliminary data.</text>
</comment>
<dbReference type="Proteomes" id="UP000590511">
    <property type="component" value="Unassembled WGS sequence"/>
</dbReference>
<evidence type="ECO:0000256" key="3">
    <source>
        <dbReference type="ARBA" id="ARBA00022801"/>
    </source>
</evidence>
<dbReference type="Gene3D" id="3.40.50.300">
    <property type="entry name" value="P-loop containing nucleotide triphosphate hydrolases"/>
    <property type="match status" value="1"/>
</dbReference>
<dbReference type="Pfam" id="PF03029">
    <property type="entry name" value="ATP_bind_1"/>
    <property type="match status" value="1"/>
</dbReference>
<evidence type="ECO:0000256" key="1">
    <source>
        <dbReference type="ARBA" id="ARBA00005290"/>
    </source>
</evidence>
<dbReference type="Proteomes" id="UP000631312">
    <property type="component" value="Unassembled WGS sequence"/>
</dbReference>
<keyword evidence="4" id="KW-0342">GTP-binding</keyword>
<dbReference type="AlphaFoldDB" id="A0A7W7HP30"/>
<sequence length="206" mass="22323">MPAFSDSREANLNRKLASAKIVIAGGFGVGKTTAVEAISEIPAIRTESWMTAAAAQIDRLDPGIDKVTTTVAMDFGRVTIDDSLVLYLFGTPGQPRFWPMWDDLVRGAVGALVLVDTNNLENSFAAVNYFENDATVPWIVCVNPFHGVLTHELSAVREALTLPPHIPLIAADVRDPRNVARALLTVVDHATERQLALQETTTCARS</sequence>
<comment type="similarity">
    <text evidence="1">Belongs to the GPN-loop GTPase family.</text>
</comment>
<dbReference type="InterPro" id="IPR027417">
    <property type="entry name" value="P-loop_NTPase"/>
</dbReference>
<keyword evidence="8" id="KW-1185">Reference proteome</keyword>
<evidence type="ECO:0000313" key="8">
    <source>
        <dbReference type="Proteomes" id="UP000631312"/>
    </source>
</evidence>
<dbReference type="PANTHER" id="PTHR42708:SF1">
    <property type="entry name" value="GLIDING MOTILITY PROTEIN MGLA"/>
    <property type="match status" value="1"/>
</dbReference>
<evidence type="ECO:0000313" key="7">
    <source>
        <dbReference type="Proteomes" id="UP000590511"/>
    </source>
</evidence>
<dbReference type="InterPro" id="IPR004130">
    <property type="entry name" value="Gpn"/>
</dbReference>
<dbReference type="PANTHER" id="PTHR42708">
    <property type="entry name" value="ATP/GTP-BINDING PROTEIN-RELATED"/>
    <property type="match status" value="1"/>
</dbReference>
<evidence type="ECO:0000313" key="5">
    <source>
        <dbReference type="EMBL" id="GIE42014.1"/>
    </source>
</evidence>
<evidence type="ECO:0000256" key="2">
    <source>
        <dbReference type="ARBA" id="ARBA00022741"/>
    </source>
</evidence>
<evidence type="ECO:0000256" key="4">
    <source>
        <dbReference type="ARBA" id="ARBA00023134"/>
    </source>
</evidence>
<keyword evidence="6" id="KW-0675">Receptor</keyword>
<dbReference type="InterPro" id="IPR052705">
    <property type="entry name" value="Gliding_Motility_GTPase"/>
</dbReference>
<name>A0A7W7HP30_9ACTN</name>
<dbReference type="SUPFAM" id="SSF52540">
    <property type="entry name" value="P-loop containing nucleoside triphosphate hydrolases"/>
    <property type="match status" value="1"/>
</dbReference>
<keyword evidence="3" id="KW-0378">Hydrolase</keyword>
<dbReference type="CDD" id="cd00882">
    <property type="entry name" value="Ras_like_GTPase"/>
    <property type="match status" value="1"/>
</dbReference>
<protein>
    <submittedName>
        <fullName evidence="5">ATP/GTP-binding protein</fullName>
    </submittedName>
    <submittedName>
        <fullName evidence="6">Signal recognition particle receptor subunit beta</fullName>
    </submittedName>
</protein>
<dbReference type="GO" id="GO:0005525">
    <property type="term" value="F:GTP binding"/>
    <property type="evidence" value="ECO:0007669"/>
    <property type="project" value="UniProtKB-KW"/>
</dbReference>
<dbReference type="EMBL" id="JACHNC010000001">
    <property type="protein sequence ID" value="MBB4753832.1"/>
    <property type="molecule type" value="Genomic_DNA"/>
</dbReference>
<evidence type="ECO:0000313" key="6">
    <source>
        <dbReference type="EMBL" id="MBB4753832.1"/>
    </source>
</evidence>
<accession>A0A7W7HP30</accession>
<reference evidence="5 8" key="2">
    <citation type="submission" date="2021-01" db="EMBL/GenBank/DDBJ databases">
        <title>Whole genome shotgun sequence of Actinoplanes lobatus NBRC 12513.</title>
        <authorList>
            <person name="Komaki H."/>
            <person name="Tamura T."/>
        </authorList>
    </citation>
    <scope>NUCLEOTIDE SEQUENCE [LARGE SCALE GENOMIC DNA]</scope>
    <source>
        <strain evidence="5 8">NBRC 12513</strain>
    </source>
</reference>
<proteinExistence type="inferred from homology"/>
<gene>
    <name evidence="5" type="ORF">Alo02nite_49120</name>
    <name evidence="6" type="ORF">BJ964_007993</name>
</gene>
<dbReference type="EMBL" id="BOMP01000083">
    <property type="protein sequence ID" value="GIE42014.1"/>
    <property type="molecule type" value="Genomic_DNA"/>
</dbReference>
<reference evidence="6 7" key="1">
    <citation type="submission" date="2020-08" db="EMBL/GenBank/DDBJ databases">
        <title>Sequencing the genomes of 1000 actinobacteria strains.</title>
        <authorList>
            <person name="Klenk H.-P."/>
        </authorList>
    </citation>
    <scope>NUCLEOTIDE SEQUENCE [LARGE SCALE GENOMIC DNA]</scope>
    <source>
        <strain evidence="6 7">DSM 43150</strain>
    </source>
</reference>